<dbReference type="Pfam" id="PF12696">
    <property type="entry name" value="TraG-D_C"/>
    <property type="match status" value="1"/>
</dbReference>
<dbReference type="Gene3D" id="3.40.50.300">
    <property type="entry name" value="P-loop containing nucleotide triphosphate hydrolases"/>
    <property type="match status" value="1"/>
</dbReference>
<name>A0A2K0AX72_STAHA</name>
<organism evidence="2 3">
    <name type="scientific">Staphylococcus haemolyticus</name>
    <dbReference type="NCBI Taxonomy" id="1283"/>
    <lineage>
        <taxon>Bacteria</taxon>
        <taxon>Bacillati</taxon>
        <taxon>Bacillota</taxon>
        <taxon>Bacilli</taxon>
        <taxon>Bacillales</taxon>
        <taxon>Staphylococcaceae</taxon>
        <taxon>Staphylococcus</taxon>
    </lineage>
</organism>
<protein>
    <recommendedName>
        <fullName evidence="1">TraD/TraG TraM recognition site domain-containing protein</fullName>
    </recommendedName>
</protein>
<proteinExistence type="predicted"/>
<comment type="caution">
    <text evidence="2">The sequence shown here is derived from an EMBL/GenBank/DDBJ whole genome shotgun (WGS) entry which is preliminary data.</text>
</comment>
<feature type="domain" description="TraD/TraG TraM recognition site" evidence="1">
    <location>
        <begin position="28"/>
        <end position="81"/>
    </location>
</feature>
<dbReference type="InterPro" id="IPR032689">
    <property type="entry name" value="TraG-D_C"/>
</dbReference>
<reference evidence="2 3" key="1">
    <citation type="submission" date="2017-12" db="EMBL/GenBank/DDBJ databases">
        <title>FDA dAtabase for Regulatory Grade micrObial Sequences (FDA-ARGOS): Supporting development and validation of Infectious Disease Dx tests.</title>
        <authorList>
            <person name="Hoffmann M."/>
            <person name="Allard M."/>
            <person name="Evans P."/>
            <person name="Brown E."/>
            <person name="Tallon L."/>
            <person name="Sadzewicz L."/>
            <person name="Sengamalay N."/>
            <person name="Ott S."/>
            <person name="Godinez A."/>
            <person name="Nagaraj S."/>
            <person name="Vavikolanu K."/>
            <person name="Aluvathingal J."/>
            <person name="Nadendla S."/>
            <person name="Sichtig H."/>
        </authorList>
    </citation>
    <scope>NUCLEOTIDE SEQUENCE [LARGE SCALE GENOMIC DNA]</scope>
    <source>
        <strain evidence="2 3">FDAARGOS_148</strain>
    </source>
</reference>
<gene>
    <name evidence="2" type="ORF">AL503_002030</name>
</gene>
<evidence type="ECO:0000313" key="2">
    <source>
        <dbReference type="EMBL" id="PNN29580.1"/>
    </source>
</evidence>
<dbReference type="EMBL" id="LORN02000007">
    <property type="protein sequence ID" value="PNN29580.1"/>
    <property type="molecule type" value="Genomic_DNA"/>
</dbReference>
<dbReference type="InterPro" id="IPR027417">
    <property type="entry name" value="P-loop_NTPase"/>
</dbReference>
<dbReference type="AlphaFoldDB" id="A0A2K0AX72"/>
<sequence>MSFDVMVYLISKLNYLLVRTRTRIHNDLQTLQQLRDVYGESVDKIVSSNTAIFMYLISNDTDMLEELSKQAGTKHVSRATQKMLVSQW</sequence>
<evidence type="ECO:0000259" key="1">
    <source>
        <dbReference type="Pfam" id="PF12696"/>
    </source>
</evidence>
<dbReference type="Proteomes" id="UP000053523">
    <property type="component" value="Unassembled WGS sequence"/>
</dbReference>
<evidence type="ECO:0000313" key="3">
    <source>
        <dbReference type="Proteomes" id="UP000053523"/>
    </source>
</evidence>
<accession>A0A2K0AX72</accession>